<gene>
    <name evidence="2" type="ORF">CVT24_002366</name>
</gene>
<keyword evidence="3" id="KW-1185">Reference proteome</keyword>
<comment type="caution">
    <text evidence="2">The sequence shown here is derived from an EMBL/GenBank/DDBJ whole genome shotgun (WGS) entry which is preliminary data.</text>
</comment>
<evidence type="ECO:0000313" key="2">
    <source>
        <dbReference type="EMBL" id="PPQ72209.1"/>
    </source>
</evidence>
<dbReference type="EMBL" id="NHTK01005881">
    <property type="protein sequence ID" value="PPQ72209.1"/>
    <property type="molecule type" value="Genomic_DNA"/>
</dbReference>
<feature type="compositionally biased region" description="Low complexity" evidence="1">
    <location>
        <begin position="86"/>
        <end position="100"/>
    </location>
</feature>
<feature type="compositionally biased region" description="Polar residues" evidence="1">
    <location>
        <begin position="1"/>
        <end position="25"/>
    </location>
</feature>
<sequence>MSNSMSKPLPTKTASAAQPQSSEPTFNILPHPAKTNDPADLQPGQGGGLKYGSGGAFDAFNTPGPFIPDQQMKSNFPQPLSHEELQAQQAQLNQLNRSNE</sequence>
<evidence type="ECO:0000313" key="3">
    <source>
        <dbReference type="Proteomes" id="UP000284842"/>
    </source>
</evidence>
<organism evidence="2 3">
    <name type="scientific">Panaeolus cyanescens</name>
    <dbReference type="NCBI Taxonomy" id="181874"/>
    <lineage>
        <taxon>Eukaryota</taxon>
        <taxon>Fungi</taxon>
        <taxon>Dikarya</taxon>
        <taxon>Basidiomycota</taxon>
        <taxon>Agaricomycotina</taxon>
        <taxon>Agaricomycetes</taxon>
        <taxon>Agaricomycetidae</taxon>
        <taxon>Agaricales</taxon>
        <taxon>Agaricineae</taxon>
        <taxon>Galeropsidaceae</taxon>
        <taxon>Panaeolus</taxon>
    </lineage>
</organism>
<protein>
    <submittedName>
        <fullName evidence="2">Uncharacterized protein</fullName>
    </submittedName>
</protein>
<evidence type="ECO:0000256" key="1">
    <source>
        <dbReference type="SAM" id="MobiDB-lite"/>
    </source>
</evidence>
<name>A0A409W108_9AGAR</name>
<feature type="region of interest" description="Disordered" evidence="1">
    <location>
        <begin position="1"/>
        <end position="100"/>
    </location>
</feature>
<feature type="compositionally biased region" description="Gly residues" evidence="1">
    <location>
        <begin position="44"/>
        <end position="55"/>
    </location>
</feature>
<accession>A0A409W108</accession>
<dbReference type="InParanoid" id="A0A409W108"/>
<dbReference type="Proteomes" id="UP000284842">
    <property type="component" value="Unassembled WGS sequence"/>
</dbReference>
<reference evidence="2 3" key="1">
    <citation type="journal article" date="2018" name="Evol. Lett.">
        <title>Horizontal gene cluster transfer increased hallucinogenic mushroom diversity.</title>
        <authorList>
            <person name="Reynolds H.T."/>
            <person name="Vijayakumar V."/>
            <person name="Gluck-Thaler E."/>
            <person name="Korotkin H.B."/>
            <person name="Matheny P.B."/>
            <person name="Slot J.C."/>
        </authorList>
    </citation>
    <scope>NUCLEOTIDE SEQUENCE [LARGE SCALE GENOMIC DNA]</scope>
    <source>
        <strain evidence="2 3">2629</strain>
    </source>
</reference>
<proteinExistence type="predicted"/>
<dbReference type="STRING" id="181874.A0A409W108"/>
<dbReference type="AlphaFoldDB" id="A0A409W108"/>
<dbReference type="OrthoDB" id="2532734at2759"/>